<dbReference type="InterPro" id="IPR009531">
    <property type="entry name" value="DUF1150"/>
</dbReference>
<evidence type="ECO:0008006" key="3">
    <source>
        <dbReference type="Google" id="ProtNLM"/>
    </source>
</evidence>
<keyword evidence="2" id="KW-1185">Reference proteome</keyword>
<dbReference type="AlphaFoldDB" id="A0A2W7NIC7"/>
<evidence type="ECO:0000313" key="2">
    <source>
        <dbReference type="Proteomes" id="UP000248916"/>
    </source>
</evidence>
<reference evidence="1 2" key="1">
    <citation type="submission" date="2018-06" db="EMBL/GenBank/DDBJ databases">
        <title>Genomic Encyclopedia of Archaeal and Bacterial Type Strains, Phase II (KMG-II): from individual species to whole genera.</title>
        <authorList>
            <person name="Goeker M."/>
        </authorList>
    </citation>
    <scope>NUCLEOTIDE SEQUENCE [LARGE SCALE GENOMIC DNA]</scope>
    <source>
        <strain evidence="1 2">DSM 22009</strain>
    </source>
</reference>
<evidence type="ECO:0000313" key="1">
    <source>
        <dbReference type="EMBL" id="PZX12916.1"/>
    </source>
</evidence>
<comment type="caution">
    <text evidence="1">The sequence shown here is derived from an EMBL/GenBank/DDBJ whole genome shotgun (WGS) entry which is preliminary data.</text>
</comment>
<dbReference type="EMBL" id="QKZL01000021">
    <property type="protein sequence ID" value="PZX12916.1"/>
    <property type="molecule type" value="Genomic_DNA"/>
</dbReference>
<dbReference type="OrthoDB" id="7205167at2"/>
<protein>
    <recommendedName>
        <fullName evidence="3">DUF1150 family protein</fullName>
    </recommendedName>
</protein>
<proteinExistence type="predicted"/>
<dbReference type="Proteomes" id="UP000248916">
    <property type="component" value="Unassembled WGS sequence"/>
</dbReference>
<accession>A0A2W7NIC7</accession>
<name>A0A2W7NIC7_9RHOB</name>
<dbReference type="Pfam" id="PF06620">
    <property type="entry name" value="DUF1150"/>
    <property type="match status" value="1"/>
</dbReference>
<gene>
    <name evidence="1" type="ORF">LX81_03467</name>
</gene>
<sequence>MNEFQDIKIEDREKIVYVRSVAVGDLPDDLQAQVHTEGLTELYAVHSAEGERLALVRDRKLAFFVARQNDMAPVSVH</sequence>
<organism evidence="1 2">
    <name type="scientific">Palleronia aestuarii</name>
    <dbReference type="NCBI Taxonomy" id="568105"/>
    <lineage>
        <taxon>Bacteria</taxon>
        <taxon>Pseudomonadati</taxon>
        <taxon>Pseudomonadota</taxon>
        <taxon>Alphaproteobacteria</taxon>
        <taxon>Rhodobacterales</taxon>
        <taxon>Roseobacteraceae</taxon>
        <taxon>Palleronia</taxon>
    </lineage>
</organism>
<dbReference type="RefSeq" id="WP_111538517.1">
    <property type="nucleotide sequence ID" value="NZ_QKZL01000021.1"/>
</dbReference>